<sequence>MASLDPVVVLGGCGSLGHHIVKKLFEAGAKDVTVFDVNTDNHIVPNAKYIKGSIQSSEEVLQLLQRIKPLTIFHTVSPSMLGQKNTKDVFDNVNIKGTQSLIDNIHRVGATKALVYTSSSSVIHNNVTDLTFATEDIPYCPASEQTVYYTMTKAVAEKMVLDANRTNGLLTAAIRGCLLFGEDDNVMPTQIGSAKSGRGRLQVGDGKNMCDWTYNGNSAQAHILAAEALVKIDLDSPPRPDDEDTRVDGEAFVITNDEPWPFWKFIRTVGATAGYPTRDEDVWVLPPWLFYTLAVAAEWGVWAISRGQRESQLNRVMVRYMTMTRTFDISKAKKRLGYRPQVSIEEGIQRAVRAYLASHPEDGKKRD</sequence>
<comment type="caution">
    <text evidence="2">The sequence shown here is derived from an EMBL/GenBank/DDBJ whole genome shotgun (WGS) entry which is preliminary data.</text>
</comment>
<dbReference type="Gene3D" id="3.40.50.720">
    <property type="entry name" value="NAD(P)-binding Rossmann-like Domain"/>
    <property type="match status" value="1"/>
</dbReference>
<evidence type="ECO:0000313" key="2">
    <source>
        <dbReference type="EMBL" id="KAH7087881.1"/>
    </source>
</evidence>
<evidence type="ECO:0000313" key="3">
    <source>
        <dbReference type="Proteomes" id="UP000813461"/>
    </source>
</evidence>
<dbReference type="EMBL" id="JAGMVJ010000009">
    <property type="protein sequence ID" value="KAH7087881.1"/>
    <property type="molecule type" value="Genomic_DNA"/>
</dbReference>
<feature type="domain" description="3-beta hydroxysteroid dehydrogenase/isomerase" evidence="1">
    <location>
        <begin position="8"/>
        <end position="279"/>
    </location>
</feature>
<dbReference type="GO" id="GO:0006694">
    <property type="term" value="P:steroid biosynthetic process"/>
    <property type="evidence" value="ECO:0007669"/>
    <property type="project" value="InterPro"/>
</dbReference>
<protein>
    <submittedName>
        <fullName evidence="2">Sterol-4-alpha-carboxylate 3-dehydrogenase</fullName>
    </submittedName>
</protein>
<reference evidence="2" key="1">
    <citation type="journal article" date="2021" name="Nat. Commun.">
        <title>Genetic determinants of endophytism in the Arabidopsis root mycobiome.</title>
        <authorList>
            <person name="Mesny F."/>
            <person name="Miyauchi S."/>
            <person name="Thiergart T."/>
            <person name="Pickel B."/>
            <person name="Atanasova L."/>
            <person name="Karlsson M."/>
            <person name="Huettel B."/>
            <person name="Barry K.W."/>
            <person name="Haridas S."/>
            <person name="Chen C."/>
            <person name="Bauer D."/>
            <person name="Andreopoulos W."/>
            <person name="Pangilinan J."/>
            <person name="LaButti K."/>
            <person name="Riley R."/>
            <person name="Lipzen A."/>
            <person name="Clum A."/>
            <person name="Drula E."/>
            <person name="Henrissat B."/>
            <person name="Kohler A."/>
            <person name="Grigoriev I.V."/>
            <person name="Martin F.M."/>
            <person name="Hacquard S."/>
        </authorList>
    </citation>
    <scope>NUCLEOTIDE SEQUENCE</scope>
    <source>
        <strain evidence="2">MPI-SDFR-AT-0120</strain>
    </source>
</reference>
<dbReference type="Proteomes" id="UP000813461">
    <property type="component" value="Unassembled WGS sequence"/>
</dbReference>
<accession>A0A8K0R6P4</accession>
<dbReference type="OrthoDB" id="10058185at2759"/>
<organism evidence="2 3">
    <name type="scientific">Paraphoma chrysanthemicola</name>
    <dbReference type="NCBI Taxonomy" id="798071"/>
    <lineage>
        <taxon>Eukaryota</taxon>
        <taxon>Fungi</taxon>
        <taxon>Dikarya</taxon>
        <taxon>Ascomycota</taxon>
        <taxon>Pezizomycotina</taxon>
        <taxon>Dothideomycetes</taxon>
        <taxon>Pleosporomycetidae</taxon>
        <taxon>Pleosporales</taxon>
        <taxon>Pleosporineae</taxon>
        <taxon>Phaeosphaeriaceae</taxon>
        <taxon>Paraphoma</taxon>
    </lineage>
</organism>
<dbReference type="SUPFAM" id="SSF51735">
    <property type="entry name" value="NAD(P)-binding Rossmann-fold domains"/>
    <property type="match status" value="1"/>
</dbReference>
<keyword evidence="3" id="KW-1185">Reference proteome</keyword>
<dbReference type="InterPro" id="IPR002225">
    <property type="entry name" value="3Beta_OHSteriod_DH/Estase"/>
</dbReference>
<name>A0A8K0R6P4_9PLEO</name>
<dbReference type="Pfam" id="PF01073">
    <property type="entry name" value="3Beta_HSD"/>
    <property type="match status" value="1"/>
</dbReference>
<gene>
    <name evidence="2" type="ORF">FB567DRAFT_525977</name>
</gene>
<proteinExistence type="predicted"/>
<evidence type="ECO:0000259" key="1">
    <source>
        <dbReference type="Pfam" id="PF01073"/>
    </source>
</evidence>
<dbReference type="PANTHER" id="PTHR43000">
    <property type="entry name" value="DTDP-D-GLUCOSE 4,6-DEHYDRATASE-RELATED"/>
    <property type="match status" value="1"/>
</dbReference>
<dbReference type="InterPro" id="IPR036291">
    <property type="entry name" value="NAD(P)-bd_dom_sf"/>
</dbReference>
<dbReference type="GO" id="GO:0016616">
    <property type="term" value="F:oxidoreductase activity, acting on the CH-OH group of donors, NAD or NADP as acceptor"/>
    <property type="evidence" value="ECO:0007669"/>
    <property type="project" value="InterPro"/>
</dbReference>
<dbReference type="AlphaFoldDB" id="A0A8K0R6P4"/>